<dbReference type="CDD" id="cd00200">
    <property type="entry name" value="WD40"/>
    <property type="match status" value="1"/>
</dbReference>
<keyword evidence="1 3" id="KW-0853">WD repeat</keyword>
<dbReference type="InterPro" id="IPR001680">
    <property type="entry name" value="WD40_rpt"/>
</dbReference>
<dbReference type="InterPro" id="IPR015943">
    <property type="entry name" value="WD40/YVTN_repeat-like_dom_sf"/>
</dbReference>
<dbReference type="AlphaFoldDB" id="A0A0X3Q2Y4"/>
<dbReference type="PROSITE" id="PS50082">
    <property type="entry name" value="WD_REPEATS_2"/>
    <property type="match status" value="4"/>
</dbReference>
<proteinExistence type="predicted"/>
<dbReference type="InterPro" id="IPR011047">
    <property type="entry name" value="Quinoprotein_ADH-like_sf"/>
</dbReference>
<feature type="repeat" description="WD" evidence="3">
    <location>
        <begin position="465"/>
        <end position="511"/>
    </location>
</feature>
<dbReference type="InterPro" id="IPR019775">
    <property type="entry name" value="WD40_repeat_CS"/>
</dbReference>
<gene>
    <name evidence="5" type="ORF">TR160135</name>
</gene>
<feature type="repeat" description="WD" evidence="3">
    <location>
        <begin position="377"/>
        <end position="419"/>
    </location>
</feature>
<organism evidence="5">
    <name type="scientific">Schistocephalus solidus</name>
    <name type="common">Tapeworm</name>
    <dbReference type="NCBI Taxonomy" id="70667"/>
    <lineage>
        <taxon>Eukaryota</taxon>
        <taxon>Metazoa</taxon>
        <taxon>Spiralia</taxon>
        <taxon>Lophotrochozoa</taxon>
        <taxon>Platyhelminthes</taxon>
        <taxon>Cestoda</taxon>
        <taxon>Eucestoda</taxon>
        <taxon>Diphyllobothriidea</taxon>
        <taxon>Diphyllobothriidae</taxon>
        <taxon>Schistocephalus</taxon>
    </lineage>
</organism>
<dbReference type="SUPFAM" id="SSF50998">
    <property type="entry name" value="Quinoprotein alcohol dehydrogenase-like"/>
    <property type="match status" value="1"/>
</dbReference>
<feature type="repeat" description="WD" evidence="3">
    <location>
        <begin position="335"/>
        <end position="376"/>
    </location>
</feature>
<evidence type="ECO:0000256" key="4">
    <source>
        <dbReference type="SAM" id="MobiDB-lite"/>
    </source>
</evidence>
<dbReference type="PROSITE" id="PS00678">
    <property type="entry name" value="WD_REPEATS_1"/>
    <property type="match status" value="1"/>
</dbReference>
<feature type="region of interest" description="Disordered" evidence="4">
    <location>
        <begin position="993"/>
        <end position="1022"/>
    </location>
</feature>
<sequence>MKLNFKFTNLFGTAYKCGNLCYTSNGSCLLSSVGNQVTIFHLLRDEARTIAINSHFNIEHIALSPILPILFTVDCNGGGSLVSMLTGNVITTYSFRHPVSAVSFSPDGKYLAVAKNHCIMVFLAPEPSRSVNSLELYRFLYGFQDKIKNIDWSSDSKFIVAGSDDMTARVLSVRRNPKLVIYTLSGHKAPVYSAFVADGSLDCVTVSVDGEVRLWNCDSTHHDLDKTPSPEAKKALFKLQSRFTYRNALSQRINETITSVTFHRKLKILVTAFESGIIMLHQLPEFILIEKAKLMADPVSSVAINSSGDWVAVGSEEHGQLAVWEWRSKSCHLRLSSHANEMTSITFSPDGLLLATAGRDAKVKIWQVASGRALVTFSDHQAPVTQVAFPATKPKVVISSSLDGTVRAFDLTRYRNFRTMSVPNRGVQLSSLAADPLGELAAAGALDAFDAYVWSIKTGLLLTVLTGHTAPVSSLEFNPGLEFYGCLELVTASWDGTVRTWNLADCETAIASKDVAGGTMTEVFTLPTDAICTTYRHDGHELAVALLNATILFFDTSDGRQLGSIEGRHDLDVAQVGVDDLVTPYRAAKERKFLSITYSADGDHLLAGGDSKYICLYSVPDCLLLKRFEVTINMSLQGVQEAHDRRKFLAAYSSEAAAAKEEGREALPLPGVRSGDDHSRRWWRPDVRVTSVRFSPTGDAFAATATEGVFVYALETAGLGSSLLGGVQNWLFDASSVDEETTPSNARNLLAEGNLAGALDIALRLRVHDLLEEVIESVPYSQVNYLARNLPLSLVIRSLVPFLARQLEPGRSRHAAFYVAWADAVLHVHAGALRRSLTNVARPRNKLQLSTATDEQAEERLKQPGVLLEHGEWRAFQASLVRLQSSLDSLKGSLLNRLEGVDAVWSYLSAVADMAKGPGYPLVSIAASEDEGEEEEEEAVTAAATVEEEEEVRATELPSPAPMEDVVESSPAGAVKRSVSNATPEEEFALVTAGQQEDNLETSTRKKRKAKKKGNLQHESKTLTPVRKTKLKKAGVEQKIGSKKQFVAIAM</sequence>
<dbReference type="InterPro" id="IPR036322">
    <property type="entry name" value="WD40_repeat_dom_sf"/>
</dbReference>
<dbReference type="GO" id="GO:0034388">
    <property type="term" value="C:Pwp2p-containing subcomplex of 90S preribosome"/>
    <property type="evidence" value="ECO:0007669"/>
    <property type="project" value="TreeGrafter"/>
</dbReference>
<dbReference type="Gene3D" id="2.130.10.10">
    <property type="entry name" value="YVTN repeat-like/Quinoprotein amine dehydrogenase"/>
    <property type="match status" value="4"/>
</dbReference>
<keyword evidence="2" id="KW-0677">Repeat</keyword>
<dbReference type="PANTHER" id="PTHR19858:SF0">
    <property type="entry name" value="PERIODIC TRYPTOPHAN PROTEIN 2 HOMOLOG"/>
    <property type="match status" value="1"/>
</dbReference>
<dbReference type="GO" id="GO:0000028">
    <property type="term" value="P:ribosomal small subunit assembly"/>
    <property type="evidence" value="ECO:0007669"/>
    <property type="project" value="TreeGrafter"/>
</dbReference>
<dbReference type="EMBL" id="GEEE01004622">
    <property type="protein sequence ID" value="JAP58603.1"/>
    <property type="molecule type" value="Transcribed_RNA"/>
</dbReference>
<dbReference type="Pfam" id="PF00400">
    <property type="entry name" value="WD40"/>
    <property type="match status" value="6"/>
</dbReference>
<protein>
    <submittedName>
        <fullName evidence="5">Uncharacterized protein</fullName>
    </submittedName>
</protein>
<dbReference type="PROSITE" id="PS50294">
    <property type="entry name" value="WD_REPEATS_REGION"/>
    <property type="match status" value="2"/>
</dbReference>
<dbReference type="InterPro" id="IPR027145">
    <property type="entry name" value="PWP2"/>
</dbReference>
<dbReference type="SMART" id="SM00320">
    <property type="entry name" value="WD40"/>
    <property type="match status" value="11"/>
</dbReference>
<evidence type="ECO:0000256" key="3">
    <source>
        <dbReference type="PROSITE-ProRule" id="PRU00221"/>
    </source>
</evidence>
<dbReference type="SUPFAM" id="SSF50978">
    <property type="entry name" value="WD40 repeat-like"/>
    <property type="match status" value="1"/>
</dbReference>
<dbReference type="GO" id="GO:0000462">
    <property type="term" value="P:maturation of SSU-rRNA from tricistronic rRNA transcript (SSU-rRNA, 5.8S rRNA, LSU-rRNA)"/>
    <property type="evidence" value="ECO:0007669"/>
    <property type="project" value="TreeGrafter"/>
</dbReference>
<dbReference type="GO" id="GO:0032040">
    <property type="term" value="C:small-subunit processome"/>
    <property type="evidence" value="ECO:0007669"/>
    <property type="project" value="TreeGrafter"/>
</dbReference>
<reference evidence="5" key="1">
    <citation type="submission" date="2016-01" db="EMBL/GenBank/DDBJ databases">
        <title>Reference transcriptome for the parasite Schistocephalus solidus: insights into the molecular evolution of parasitism.</title>
        <authorList>
            <person name="Hebert F.O."/>
            <person name="Grambauer S."/>
            <person name="Barber I."/>
            <person name="Landry C.R."/>
            <person name="Aubin-Horth N."/>
        </authorList>
    </citation>
    <scope>NUCLEOTIDE SEQUENCE</scope>
</reference>
<evidence type="ECO:0000313" key="5">
    <source>
        <dbReference type="EMBL" id="JAP58603.1"/>
    </source>
</evidence>
<feature type="compositionally biased region" description="Basic residues" evidence="4">
    <location>
        <begin position="1005"/>
        <end position="1015"/>
    </location>
</feature>
<evidence type="ECO:0000256" key="1">
    <source>
        <dbReference type="ARBA" id="ARBA00022574"/>
    </source>
</evidence>
<name>A0A0X3Q2Y4_SCHSO</name>
<accession>A0A0X3Q2Y4</accession>
<feature type="repeat" description="WD" evidence="3">
    <location>
        <begin position="184"/>
        <end position="216"/>
    </location>
</feature>
<evidence type="ECO:0000256" key="2">
    <source>
        <dbReference type="ARBA" id="ARBA00022737"/>
    </source>
</evidence>
<dbReference type="PANTHER" id="PTHR19858">
    <property type="entry name" value="WD40 REPEAT PROTEIN"/>
    <property type="match status" value="1"/>
</dbReference>